<evidence type="ECO:0000313" key="2">
    <source>
        <dbReference type="Proteomes" id="UP001365542"/>
    </source>
</evidence>
<keyword evidence="2" id="KW-1185">Reference proteome</keyword>
<dbReference type="EMBL" id="JAVHJO010000002">
    <property type="protein sequence ID" value="KAK6542515.1"/>
    <property type="molecule type" value="Genomic_DNA"/>
</dbReference>
<evidence type="ECO:0000313" key="1">
    <source>
        <dbReference type="EMBL" id="KAK6542515.1"/>
    </source>
</evidence>
<gene>
    <name evidence="1" type="ORF">TWF694_006466</name>
</gene>
<protein>
    <submittedName>
        <fullName evidence="1">Uncharacterized protein</fullName>
    </submittedName>
</protein>
<accession>A0AAV9XKA7</accession>
<name>A0AAV9XKA7_9PEZI</name>
<dbReference type="AlphaFoldDB" id="A0AAV9XKA7"/>
<proteinExistence type="predicted"/>
<reference evidence="1 2" key="1">
    <citation type="submission" date="2019-10" db="EMBL/GenBank/DDBJ databases">
        <authorList>
            <person name="Palmer J.M."/>
        </authorList>
    </citation>
    <scope>NUCLEOTIDE SEQUENCE [LARGE SCALE GENOMIC DNA]</scope>
    <source>
        <strain evidence="1 2">TWF694</strain>
    </source>
</reference>
<dbReference type="Proteomes" id="UP001365542">
    <property type="component" value="Unassembled WGS sequence"/>
</dbReference>
<sequence>MILRSLNHHLDAFFYAVSLRTVKLNSIYSPRDNNFGLHKGILLSYNIMIFEDAEEIQILLCHLEIAKYRYFSTLMLHVTSEDTERPQTTQT</sequence>
<organism evidence="1 2">
    <name type="scientific">Orbilia ellipsospora</name>
    <dbReference type="NCBI Taxonomy" id="2528407"/>
    <lineage>
        <taxon>Eukaryota</taxon>
        <taxon>Fungi</taxon>
        <taxon>Dikarya</taxon>
        <taxon>Ascomycota</taxon>
        <taxon>Pezizomycotina</taxon>
        <taxon>Orbiliomycetes</taxon>
        <taxon>Orbiliales</taxon>
        <taxon>Orbiliaceae</taxon>
        <taxon>Orbilia</taxon>
    </lineage>
</organism>
<comment type="caution">
    <text evidence="1">The sequence shown here is derived from an EMBL/GenBank/DDBJ whole genome shotgun (WGS) entry which is preliminary data.</text>
</comment>